<protein>
    <recommendedName>
        <fullName evidence="10">Probable guanine deaminase</fullName>
        <ecNumber evidence="4">3.5.4.3</ecNumber>
    </recommendedName>
    <alternativeName>
        <fullName evidence="11">Guanine aminohydrolase</fullName>
    </alternativeName>
</protein>
<dbReference type="Pfam" id="PF01979">
    <property type="entry name" value="Amidohydro_1"/>
    <property type="match status" value="1"/>
</dbReference>
<comment type="catalytic activity">
    <reaction evidence="8">
        <text>guanine + H2O + H(+) = xanthine + NH4(+)</text>
        <dbReference type="Rhea" id="RHEA:14665"/>
        <dbReference type="ChEBI" id="CHEBI:15377"/>
        <dbReference type="ChEBI" id="CHEBI:15378"/>
        <dbReference type="ChEBI" id="CHEBI:16235"/>
        <dbReference type="ChEBI" id="CHEBI:17712"/>
        <dbReference type="ChEBI" id="CHEBI:28938"/>
        <dbReference type="EC" id="3.5.4.3"/>
    </reaction>
</comment>
<dbReference type="PANTHER" id="PTHR11271">
    <property type="entry name" value="GUANINE DEAMINASE"/>
    <property type="match status" value="1"/>
</dbReference>
<evidence type="ECO:0000256" key="2">
    <source>
        <dbReference type="ARBA" id="ARBA00004984"/>
    </source>
</evidence>
<comment type="caution">
    <text evidence="13">The sequence shown here is derived from an EMBL/GenBank/DDBJ whole genome shotgun (WGS) entry which is preliminary data.</text>
</comment>
<comment type="function">
    <text evidence="9">Catalyzes the hydrolytic deamination of guanine, producing xanthine and ammonia.</text>
</comment>
<dbReference type="InterPro" id="IPR032466">
    <property type="entry name" value="Metal_Hydrolase"/>
</dbReference>
<dbReference type="InterPro" id="IPR006680">
    <property type="entry name" value="Amidohydro-rel"/>
</dbReference>
<keyword evidence="14" id="KW-1185">Reference proteome</keyword>
<proteinExistence type="inferred from homology"/>
<dbReference type="PANTHER" id="PTHR11271:SF6">
    <property type="entry name" value="GUANINE DEAMINASE"/>
    <property type="match status" value="1"/>
</dbReference>
<dbReference type="GeneID" id="93652960"/>
<comment type="pathway">
    <text evidence="2">Purine metabolism; guanine degradation; xanthine from guanine: step 1/1.</text>
</comment>
<organism evidence="13 14">
    <name type="scientific">Candida metapsilosis</name>
    <dbReference type="NCBI Taxonomy" id="273372"/>
    <lineage>
        <taxon>Eukaryota</taxon>
        <taxon>Fungi</taxon>
        <taxon>Dikarya</taxon>
        <taxon>Ascomycota</taxon>
        <taxon>Saccharomycotina</taxon>
        <taxon>Pichiomycetes</taxon>
        <taxon>Debaryomycetaceae</taxon>
        <taxon>Candida/Lodderomyces clade</taxon>
        <taxon>Candida</taxon>
    </lineage>
</organism>
<sequence>MLSNMPSHTKDVHIKAITPIPYTLYHGTFIHTPSLDKLEILFDTIVGVNSNGIIDYIYKDYNPSDHEGQSALEYFLTQQNSNNNNDTEVKFIDVSHDYTKFFFPGFIDTHIHASQFPNIGIGLDTPLLDWLNKYTFPLENQFCGDQETAKKKLEFARQVYTKVIQRTLSNGTTCASYFTTIDSETTNYFAELLLEFGQRGFVGKVCMDCNDTYHQYEESLEECVESMNKIIDHLDDINPKLECLVKPIITPRFAPVCSREMLTYLGDLSLSKNLPIQTHISENKSEIELVAKLFPDCANYSQVYNKYNLLTNSTILAHCIHLTPQECQLIAEKKCSVSHCPTSNTFISSGEAPIRKYLYDYKINVSLGTDVSGGFDSSILHIIKHAILVSHHLSMKKEVKDAPSTDCKLSMTEGLYMSTMGGAKAVGLQDQIGSFAKGKKFDCQLIDLTTEGASTDVFPWQVPNTKQNEEEVVDDVIRYNKMVDLVCKWVFSGDDRNCVGVWCNGRQVVGKQGQQVKMERLNGGI</sequence>
<dbReference type="EC" id="3.5.4.3" evidence="4"/>
<evidence type="ECO:0000256" key="11">
    <source>
        <dbReference type="ARBA" id="ARBA00083147"/>
    </source>
</evidence>
<keyword evidence="7" id="KW-0862">Zinc</keyword>
<dbReference type="InterPro" id="IPR051607">
    <property type="entry name" value="Metallo-dep_hydrolases"/>
</dbReference>
<evidence type="ECO:0000256" key="6">
    <source>
        <dbReference type="ARBA" id="ARBA00022801"/>
    </source>
</evidence>
<evidence type="ECO:0000256" key="9">
    <source>
        <dbReference type="ARBA" id="ARBA00056079"/>
    </source>
</evidence>
<dbReference type="SUPFAM" id="SSF51556">
    <property type="entry name" value="Metallo-dependent hydrolases"/>
    <property type="match status" value="1"/>
</dbReference>
<accession>A0A8H7Z9Z7</accession>
<dbReference type="OrthoDB" id="194468at2759"/>
<comment type="cofactor">
    <cofactor evidence="1">
        <name>Zn(2+)</name>
        <dbReference type="ChEBI" id="CHEBI:29105"/>
    </cofactor>
</comment>
<evidence type="ECO:0000256" key="3">
    <source>
        <dbReference type="ARBA" id="ARBA00006745"/>
    </source>
</evidence>
<dbReference type="EMBL" id="JAEOAQ010000006">
    <property type="protein sequence ID" value="KAG5418002.1"/>
    <property type="molecule type" value="Genomic_DNA"/>
</dbReference>
<dbReference type="AlphaFoldDB" id="A0A8H7Z9Z7"/>
<feature type="domain" description="Amidohydrolase-related" evidence="12">
    <location>
        <begin position="103"/>
        <end position="508"/>
    </location>
</feature>
<evidence type="ECO:0000313" key="14">
    <source>
        <dbReference type="Proteomes" id="UP000669133"/>
    </source>
</evidence>
<evidence type="ECO:0000256" key="8">
    <source>
        <dbReference type="ARBA" id="ARBA00051148"/>
    </source>
</evidence>
<evidence type="ECO:0000256" key="4">
    <source>
        <dbReference type="ARBA" id="ARBA00012781"/>
    </source>
</evidence>
<reference evidence="13 14" key="1">
    <citation type="submission" date="2020-12" db="EMBL/GenBank/DDBJ databases">
        <title>Effect of drift, selection, and recombination on the evolution of hybrid genomes in Candida yeast pathogens.</title>
        <authorList>
            <person name="Mixao V."/>
            <person name="Ksiezopolska E."/>
            <person name="Saus E."/>
            <person name="Boekhout T."/>
            <person name="Gacser A."/>
            <person name="Gabaldon T."/>
        </authorList>
    </citation>
    <scope>NUCLEOTIDE SEQUENCE [LARGE SCALE GENOMIC DNA]</scope>
    <source>
        <strain evidence="13 14">BP57</strain>
    </source>
</reference>
<dbReference type="GO" id="GO:0046098">
    <property type="term" value="P:guanine metabolic process"/>
    <property type="evidence" value="ECO:0007669"/>
    <property type="project" value="TreeGrafter"/>
</dbReference>
<evidence type="ECO:0000256" key="7">
    <source>
        <dbReference type="ARBA" id="ARBA00022833"/>
    </source>
</evidence>
<dbReference type="Proteomes" id="UP000669133">
    <property type="component" value="Unassembled WGS sequence"/>
</dbReference>
<evidence type="ECO:0000313" key="13">
    <source>
        <dbReference type="EMBL" id="KAG5418002.1"/>
    </source>
</evidence>
<dbReference type="InterPro" id="IPR011059">
    <property type="entry name" value="Metal-dep_hydrolase_composite"/>
</dbReference>
<dbReference type="GO" id="GO:0008270">
    <property type="term" value="F:zinc ion binding"/>
    <property type="evidence" value="ECO:0007669"/>
    <property type="project" value="TreeGrafter"/>
</dbReference>
<evidence type="ECO:0000259" key="12">
    <source>
        <dbReference type="Pfam" id="PF01979"/>
    </source>
</evidence>
<dbReference type="RefSeq" id="XP_067547118.1">
    <property type="nucleotide sequence ID" value="XM_067693392.1"/>
</dbReference>
<evidence type="ECO:0000256" key="5">
    <source>
        <dbReference type="ARBA" id="ARBA00022723"/>
    </source>
</evidence>
<keyword evidence="6" id="KW-0378">Hydrolase</keyword>
<keyword evidence="5" id="KW-0479">Metal-binding</keyword>
<dbReference type="GO" id="GO:0005829">
    <property type="term" value="C:cytosol"/>
    <property type="evidence" value="ECO:0007669"/>
    <property type="project" value="TreeGrafter"/>
</dbReference>
<dbReference type="GO" id="GO:0008892">
    <property type="term" value="F:guanine deaminase activity"/>
    <property type="evidence" value="ECO:0007669"/>
    <property type="project" value="UniProtKB-EC"/>
</dbReference>
<evidence type="ECO:0000256" key="1">
    <source>
        <dbReference type="ARBA" id="ARBA00001947"/>
    </source>
</evidence>
<evidence type="ECO:0000256" key="10">
    <source>
        <dbReference type="ARBA" id="ARBA00069860"/>
    </source>
</evidence>
<dbReference type="Gene3D" id="3.20.20.140">
    <property type="entry name" value="Metal-dependent hydrolases"/>
    <property type="match status" value="1"/>
</dbReference>
<dbReference type="FunFam" id="3.20.20.140:FF:000022">
    <property type="entry name" value="Guanine deaminase"/>
    <property type="match status" value="1"/>
</dbReference>
<comment type="similarity">
    <text evidence="3">Belongs to the metallo-dependent hydrolases superfamily. ATZ/TRZ family.</text>
</comment>
<gene>
    <name evidence="13" type="ORF">I9W82_004331</name>
</gene>
<dbReference type="Gene3D" id="2.30.40.10">
    <property type="entry name" value="Urease, subunit C, domain 1"/>
    <property type="match status" value="1"/>
</dbReference>
<name>A0A8H7Z9Z7_9ASCO</name>